<evidence type="ECO:0000256" key="4">
    <source>
        <dbReference type="ARBA" id="ARBA00022452"/>
    </source>
</evidence>
<dbReference type="Gene3D" id="3.30.1950.10">
    <property type="entry name" value="wza like domain"/>
    <property type="match status" value="1"/>
</dbReference>
<comment type="similarity">
    <text evidence="2">Belongs to the BexD/CtrA/VexA family.</text>
</comment>
<dbReference type="InterPro" id="IPR049712">
    <property type="entry name" value="Poly_export"/>
</dbReference>
<keyword evidence="9" id="KW-0406">Ion transport</keyword>
<evidence type="ECO:0000256" key="3">
    <source>
        <dbReference type="ARBA" id="ARBA00022448"/>
    </source>
</evidence>
<dbReference type="InterPro" id="IPR054765">
    <property type="entry name" value="SLBB_dom"/>
</dbReference>
<dbReference type="PATRIC" id="fig|1203610.3.peg.4796"/>
<keyword evidence="4" id="KW-1134">Transmembrane beta strand</keyword>
<keyword evidence="5" id="KW-0762">Sugar transport</keyword>
<dbReference type="InterPro" id="IPR003715">
    <property type="entry name" value="Poly_export_N"/>
</dbReference>
<keyword evidence="12" id="KW-0564">Palmitate</keyword>
<dbReference type="Pfam" id="PF02563">
    <property type="entry name" value="Poly_export"/>
    <property type="match status" value="1"/>
</dbReference>
<keyword evidence="11" id="KW-0472">Membrane</keyword>
<keyword evidence="13" id="KW-0998">Cell outer membrane</keyword>
<keyword evidence="18" id="KW-1185">Reference proteome</keyword>
<keyword evidence="7" id="KW-0732">Signal</keyword>
<dbReference type="EMBL" id="AQHW01000026">
    <property type="protein sequence ID" value="KKB48543.1"/>
    <property type="molecule type" value="Genomic_DNA"/>
</dbReference>
<gene>
    <name evidence="17" type="ORF">HMPREF1536_04704</name>
</gene>
<keyword evidence="6" id="KW-0812">Transmembrane</keyword>
<dbReference type="GO" id="GO:0006811">
    <property type="term" value="P:monoatomic ion transport"/>
    <property type="evidence" value="ECO:0007669"/>
    <property type="project" value="UniProtKB-KW"/>
</dbReference>
<proteinExistence type="inferred from homology"/>
<evidence type="ECO:0000256" key="11">
    <source>
        <dbReference type="ARBA" id="ARBA00023136"/>
    </source>
</evidence>
<evidence type="ECO:0000256" key="8">
    <source>
        <dbReference type="ARBA" id="ARBA00023047"/>
    </source>
</evidence>
<evidence type="ECO:0000313" key="17">
    <source>
        <dbReference type="EMBL" id="KKB48543.1"/>
    </source>
</evidence>
<dbReference type="HOGENOM" id="CLU_038343_1_0_10"/>
<feature type="domain" description="SLBB" evidence="16">
    <location>
        <begin position="154"/>
        <end position="233"/>
    </location>
</feature>
<dbReference type="GO" id="GO:0015159">
    <property type="term" value="F:polysaccharide transmembrane transporter activity"/>
    <property type="evidence" value="ECO:0007669"/>
    <property type="project" value="InterPro"/>
</dbReference>
<dbReference type="GO" id="GO:0009279">
    <property type="term" value="C:cell outer membrane"/>
    <property type="evidence" value="ECO:0007669"/>
    <property type="project" value="UniProtKB-SubCell"/>
</dbReference>
<keyword evidence="3" id="KW-0813">Transport</keyword>
<keyword evidence="8" id="KW-0625">Polysaccharide transport</keyword>
<evidence type="ECO:0000256" key="14">
    <source>
        <dbReference type="ARBA" id="ARBA00023288"/>
    </source>
</evidence>
<keyword evidence="10" id="KW-0626">Porin</keyword>
<dbReference type="Proteomes" id="UP000033035">
    <property type="component" value="Unassembled WGS sequence"/>
</dbReference>
<name>A0A0F5IST7_9BACT</name>
<comment type="caution">
    <text evidence="17">The sequence shown here is derived from an EMBL/GenBank/DDBJ whole genome shotgun (WGS) entry which is preliminary data.</text>
</comment>
<sequence length="270" mass="30424">MKRYNILLGVFFIAYLLSACGSVKDITYLQGDGLLKKTAIADTFDLKIQKDDLLDIVVSCIEPELLRPFVQQYGGGNYSSGNYGGGYDGNYNGNVGYNRGYLVEVDGTINYPLLGKIKVAGLTRREVVDLIEGRLKKEGYIEDPIVTVRFLNFRISVLGEVARPGTYNISSERITLLEALSMAGDLTIYGKRDRVAVIREIDGERIILYHDLRSIDVFQSPNYYLKQNDMIYVEPNRVKAEASKQNQFTNVGTWMSILSFLFSMSVLIFK</sequence>
<evidence type="ECO:0000256" key="5">
    <source>
        <dbReference type="ARBA" id="ARBA00022597"/>
    </source>
</evidence>
<dbReference type="PANTHER" id="PTHR33619:SF3">
    <property type="entry name" value="POLYSACCHARIDE EXPORT PROTEIN GFCE-RELATED"/>
    <property type="match status" value="1"/>
</dbReference>
<protein>
    <submittedName>
        <fullName evidence="17">Uncharacterized protein</fullName>
    </submittedName>
</protein>
<evidence type="ECO:0000256" key="9">
    <source>
        <dbReference type="ARBA" id="ARBA00023065"/>
    </source>
</evidence>
<accession>A0A0F5IST7</accession>
<dbReference type="AlphaFoldDB" id="A0A0F5IST7"/>
<dbReference type="Pfam" id="PF22461">
    <property type="entry name" value="SLBB_2"/>
    <property type="match status" value="1"/>
</dbReference>
<feature type="domain" description="Polysaccharide export protein N-terminal" evidence="15">
    <location>
        <begin position="45"/>
        <end position="150"/>
    </location>
</feature>
<evidence type="ECO:0000259" key="16">
    <source>
        <dbReference type="Pfam" id="PF22461"/>
    </source>
</evidence>
<keyword evidence="14" id="KW-0449">Lipoprotein</keyword>
<evidence type="ECO:0000256" key="10">
    <source>
        <dbReference type="ARBA" id="ARBA00023114"/>
    </source>
</evidence>
<evidence type="ECO:0000256" key="12">
    <source>
        <dbReference type="ARBA" id="ARBA00023139"/>
    </source>
</evidence>
<organism evidence="17 18">
    <name type="scientific">Parabacteroides gordonii MS-1 = DSM 23371</name>
    <dbReference type="NCBI Taxonomy" id="1203610"/>
    <lineage>
        <taxon>Bacteria</taxon>
        <taxon>Pseudomonadati</taxon>
        <taxon>Bacteroidota</taxon>
        <taxon>Bacteroidia</taxon>
        <taxon>Bacteroidales</taxon>
        <taxon>Tannerellaceae</taxon>
        <taxon>Parabacteroides</taxon>
    </lineage>
</organism>
<evidence type="ECO:0000256" key="13">
    <source>
        <dbReference type="ARBA" id="ARBA00023237"/>
    </source>
</evidence>
<dbReference type="PANTHER" id="PTHR33619">
    <property type="entry name" value="POLYSACCHARIDE EXPORT PROTEIN GFCE-RELATED"/>
    <property type="match status" value="1"/>
</dbReference>
<dbReference type="PROSITE" id="PS51257">
    <property type="entry name" value="PROKAR_LIPOPROTEIN"/>
    <property type="match status" value="1"/>
</dbReference>
<evidence type="ECO:0000256" key="7">
    <source>
        <dbReference type="ARBA" id="ARBA00022729"/>
    </source>
</evidence>
<reference evidence="17 18" key="1">
    <citation type="submission" date="2013-04" db="EMBL/GenBank/DDBJ databases">
        <title>The Genome Sequence of Parabacteroides gordonii DSM 23371.</title>
        <authorList>
            <consortium name="The Broad Institute Genomics Platform"/>
            <person name="Earl A."/>
            <person name="Ward D."/>
            <person name="Feldgarden M."/>
            <person name="Gevers D."/>
            <person name="Martens E."/>
            <person name="Sakamoto M."/>
            <person name="Benno Y."/>
            <person name="Suzuki N."/>
            <person name="Matsunaga N."/>
            <person name="Koshihara K."/>
            <person name="Seki M."/>
            <person name="Komiya H."/>
            <person name="Walker B."/>
            <person name="Young S."/>
            <person name="Zeng Q."/>
            <person name="Gargeya S."/>
            <person name="Fitzgerald M."/>
            <person name="Haas B."/>
            <person name="Abouelleil A."/>
            <person name="Allen A.W."/>
            <person name="Alvarado L."/>
            <person name="Arachchi H.M."/>
            <person name="Berlin A.M."/>
            <person name="Chapman S.B."/>
            <person name="Gainer-Dewar J."/>
            <person name="Goldberg J."/>
            <person name="Griggs A."/>
            <person name="Gujja S."/>
            <person name="Hansen M."/>
            <person name="Howarth C."/>
            <person name="Imamovic A."/>
            <person name="Ireland A."/>
            <person name="Larimer J."/>
            <person name="McCowan C."/>
            <person name="Murphy C."/>
            <person name="Pearson M."/>
            <person name="Poon T.W."/>
            <person name="Priest M."/>
            <person name="Roberts A."/>
            <person name="Saif S."/>
            <person name="Shea T."/>
            <person name="Sisk P."/>
            <person name="Sykes S."/>
            <person name="Wortman J."/>
            <person name="Nusbaum C."/>
            <person name="Birren B."/>
        </authorList>
    </citation>
    <scope>NUCLEOTIDE SEQUENCE [LARGE SCALE GENOMIC DNA]</scope>
    <source>
        <strain evidence="17 18">MS-1</strain>
    </source>
</reference>
<dbReference type="GO" id="GO:0015288">
    <property type="term" value="F:porin activity"/>
    <property type="evidence" value="ECO:0007669"/>
    <property type="project" value="UniProtKB-KW"/>
</dbReference>
<evidence type="ECO:0000256" key="6">
    <source>
        <dbReference type="ARBA" id="ARBA00022692"/>
    </source>
</evidence>
<comment type="subcellular location">
    <subcellularLocation>
        <location evidence="1">Cell outer membrane</location>
        <topology evidence="1">Multi-pass membrane protein</topology>
    </subcellularLocation>
</comment>
<evidence type="ECO:0000256" key="1">
    <source>
        <dbReference type="ARBA" id="ARBA00004571"/>
    </source>
</evidence>
<evidence type="ECO:0000259" key="15">
    <source>
        <dbReference type="Pfam" id="PF02563"/>
    </source>
</evidence>
<dbReference type="GO" id="GO:0046930">
    <property type="term" value="C:pore complex"/>
    <property type="evidence" value="ECO:0007669"/>
    <property type="project" value="UniProtKB-KW"/>
</dbReference>
<dbReference type="RefSeq" id="WP_044192854.1">
    <property type="nucleotide sequence ID" value="NZ_AUAE01000038.1"/>
</dbReference>
<dbReference type="Gene3D" id="3.10.560.10">
    <property type="entry name" value="Outer membrane lipoprotein wza domain like"/>
    <property type="match status" value="2"/>
</dbReference>
<dbReference type="STRING" id="1203610.HMPREF1536_04704"/>
<evidence type="ECO:0000313" key="18">
    <source>
        <dbReference type="Proteomes" id="UP000033035"/>
    </source>
</evidence>
<evidence type="ECO:0000256" key="2">
    <source>
        <dbReference type="ARBA" id="ARBA00009450"/>
    </source>
</evidence>